<gene>
    <name evidence="2" type="ORF">PEVE_00008343</name>
</gene>
<organism evidence="2 3">
    <name type="scientific">Porites evermanni</name>
    <dbReference type="NCBI Taxonomy" id="104178"/>
    <lineage>
        <taxon>Eukaryota</taxon>
        <taxon>Metazoa</taxon>
        <taxon>Cnidaria</taxon>
        <taxon>Anthozoa</taxon>
        <taxon>Hexacorallia</taxon>
        <taxon>Scleractinia</taxon>
        <taxon>Fungiina</taxon>
        <taxon>Poritidae</taxon>
        <taxon>Porites</taxon>
    </lineage>
</organism>
<protein>
    <submittedName>
        <fullName evidence="2">Uncharacterized protein</fullName>
    </submittedName>
</protein>
<accession>A0ABN8LX81</accession>
<reference evidence="2 3" key="1">
    <citation type="submission" date="2022-05" db="EMBL/GenBank/DDBJ databases">
        <authorList>
            <consortium name="Genoscope - CEA"/>
            <person name="William W."/>
        </authorList>
    </citation>
    <scope>NUCLEOTIDE SEQUENCE [LARGE SCALE GENOMIC DNA]</scope>
</reference>
<feature type="compositionally biased region" description="Low complexity" evidence="1">
    <location>
        <begin position="16"/>
        <end position="30"/>
    </location>
</feature>
<feature type="compositionally biased region" description="Polar residues" evidence="1">
    <location>
        <begin position="51"/>
        <end position="67"/>
    </location>
</feature>
<feature type="region of interest" description="Disordered" evidence="1">
    <location>
        <begin position="172"/>
        <end position="198"/>
    </location>
</feature>
<name>A0ABN8LX81_9CNID</name>
<comment type="caution">
    <text evidence="2">The sequence shown here is derived from an EMBL/GenBank/DDBJ whole genome shotgun (WGS) entry which is preliminary data.</text>
</comment>
<feature type="region of interest" description="Disordered" evidence="1">
    <location>
        <begin position="1"/>
        <end position="94"/>
    </location>
</feature>
<feature type="non-terminal residue" evidence="2">
    <location>
        <position position="218"/>
    </location>
</feature>
<keyword evidence="3" id="KW-1185">Reference proteome</keyword>
<proteinExistence type="predicted"/>
<evidence type="ECO:0000256" key="1">
    <source>
        <dbReference type="SAM" id="MobiDB-lite"/>
    </source>
</evidence>
<dbReference type="EMBL" id="CALNXI010000157">
    <property type="protein sequence ID" value="CAH3020728.1"/>
    <property type="molecule type" value="Genomic_DNA"/>
</dbReference>
<evidence type="ECO:0000313" key="2">
    <source>
        <dbReference type="EMBL" id="CAH3020728.1"/>
    </source>
</evidence>
<sequence length="218" mass="24743">MVSVGPPPKEYNKLHVSLSSSVDSAAVNSNTKEENALDIQDMQMEEEEQPKGSTTDSEDSNPSSHTFISDVEGSDSDEDKHNSDTGKSVPPNMRWYIKNDGNNLHISKALKILLPRDYISKERSRQHWVGKSLIQAWNKIHKSDDVIRFRNVAVRVKYKVEFLHILSIQSEEGKEQTSENSKNKGSVRGRPYTEVGEGKYDEYTGKKKIKLFKEDSTK</sequence>
<evidence type="ECO:0000313" key="3">
    <source>
        <dbReference type="Proteomes" id="UP001159427"/>
    </source>
</evidence>
<dbReference type="Proteomes" id="UP001159427">
    <property type="component" value="Unassembled WGS sequence"/>
</dbReference>